<organism evidence="2 3">
    <name type="scientific">Heterodera trifolii</name>
    <dbReference type="NCBI Taxonomy" id="157864"/>
    <lineage>
        <taxon>Eukaryota</taxon>
        <taxon>Metazoa</taxon>
        <taxon>Ecdysozoa</taxon>
        <taxon>Nematoda</taxon>
        <taxon>Chromadorea</taxon>
        <taxon>Rhabditida</taxon>
        <taxon>Tylenchina</taxon>
        <taxon>Tylenchomorpha</taxon>
        <taxon>Tylenchoidea</taxon>
        <taxon>Heteroderidae</taxon>
        <taxon>Heteroderinae</taxon>
        <taxon>Heterodera</taxon>
    </lineage>
</organism>
<feature type="region of interest" description="Disordered" evidence="1">
    <location>
        <begin position="63"/>
        <end position="99"/>
    </location>
</feature>
<reference evidence="2 3" key="1">
    <citation type="submission" date="2024-10" db="EMBL/GenBank/DDBJ databases">
        <authorList>
            <person name="Kim D."/>
        </authorList>
    </citation>
    <scope>NUCLEOTIDE SEQUENCE [LARGE SCALE GENOMIC DNA]</scope>
    <source>
        <strain evidence="2">BH-2024</strain>
    </source>
</reference>
<keyword evidence="3" id="KW-1185">Reference proteome</keyword>
<feature type="compositionally biased region" description="Acidic residues" evidence="1">
    <location>
        <begin position="73"/>
        <end position="83"/>
    </location>
</feature>
<protein>
    <submittedName>
        <fullName evidence="2">Uncharacterized protein</fullName>
    </submittedName>
</protein>
<dbReference type="EMBL" id="JBICBT010000381">
    <property type="protein sequence ID" value="KAL3115396.1"/>
    <property type="molecule type" value="Genomic_DNA"/>
</dbReference>
<dbReference type="AlphaFoldDB" id="A0ABD2LJK6"/>
<evidence type="ECO:0000256" key="1">
    <source>
        <dbReference type="SAM" id="MobiDB-lite"/>
    </source>
</evidence>
<comment type="caution">
    <text evidence="2">The sequence shown here is derived from an EMBL/GenBank/DDBJ whole genome shotgun (WGS) entry which is preliminary data.</text>
</comment>
<evidence type="ECO:0000313" key="3">
    <source>
        <dbReference type="Proteomes" id="UP001620626"/>
    </source>
</evidence>
<name>A0ABD2LJK6_9BILA</name>
<evidence type="ECO:0000313" key="2">
    <source>
        <dbReference type="EMBL" id="KAL3115396.1"/>
    </source>
</evidence>
<accession>A0ABD2LJK6</accession>
<proteinExistence type="predicted"/>
<sequence>MELIIEHTLDVAEDEKRNGKNKLKTIVEWFKNGTWTLEKEEDYDYGLAYSQDKQKTLKQFDKVGTSSAHGTDVEEEEEEVIEQLEDKKEKQNEKSQLND</sequence>
<gene>
    <name evidence="2" type="ORF">niasHT_020069</name>
</gene>
<dbReference type="Proteomes" id="UP001620626">
    <property type="component" value="Unassembled WGS sequence"/>
</dbReference>
<feature type="compositionally biased region" description="Basic and acidic residues" evidence="1">
    <location>
        <begin position="84"/>
        <end position="93"/>
    </location>
</feature>